<organism evidence="2">
    <name type="scientific">Providencia stuartii</name>
    <dbReference type="NCBI Taxonomy" id="588"/>
    <lineage>
        <taxon>Bacteria</taxon>
        <taxon>Pseudomonadati</taxon>
        <taxon>Pseudomonadota</taxon>
        <taxon>Gammaproteobacteria</taxon>
        <taxon>Enterobacterales</taxon>
        <taxon>Morganellaceae</taxon>
        <taxon>Providencia</taxon>
    </lineage>
</organism>
<dbReference type="AlphaFoldDB" id="A0AAI9GHS4"/>
<accession>A0AAI9GHS4</accession>
<feature type="chain" id="PRO_5042590592" evidence="1">
    <location>
        <begin position="22"/>
        <end position="330"/>
    </location>
</feature>
<evidence type="ECO:0000313" key="2">
    <source>
        <dbReference type="EMBL" id="EMJ5135246.1"/>
    </source>
</evidence>
<gene>
    <name evidence="2" type="ORF">RG298_002996</name>
</gene>
<comment type="caution">
    <text evidence="2">The sequence shown here is derived from an EMBL/GenBank/DDBJ whole genome shotgun (WGS) entry which is preliminary data.</text>
</comment>
<proteinExistence type="predicted"/>
<dbReference type="EMBL" id="ABMABF030000010">
    <property type="protein sequence ID" value="EMJ5135246.1"/>
    <property type="molecule type" value="Genomic_DNA"/>
</dbReference>
<protein>
    <submittedName>
        <fullName evidence="2">Uncharacterized protein</fullName>
    </submittedName>
</protein>
<evidence type="ECO:0000256" key="1">
    <source>
        <dbReference type="SAM" id="SignalP"/>
    </source>
</evidence>
<sequence>MKSYLLLCLFLIFGNSFMASAKGMTSFYSYLDKETQLEGKIFIDGQLMATLDPTNQSSHVNTTPASIAMFSIPENAQTLKMTGSLVNSEGKKRHFDHQCKIVNIGVKTAALHDDNRTVIQRLQALFNLLDDDNYFEENTGNTLALKANLPAKELYQEIEKRLNVTLPEVIKVIDQYDIEMSNEGYFVDVKDMGNVLDFLAERSFPEDFIDALSADSRVGKLYQRSLVAYFFVGDGYEMLAWDPQGQWFWVHDHDIYSPVFFKESQKKLTDEDVVVTMLASYFLGDFMLDDNICFVDSAHPRGNITISFKRKGFYSSKLIPIFKNRSFEWR</sequence>
<feature type="signal peptide" evidence="1">
    <location>
        <begin position="1"/>
        <end position="21"/>
    </location>
</feature>
<name>A0AAI9GHS4_PROST</name>
<keyword evidence="1" id="KW-0732">Signal</keyword>
<reference evidence="2" key="1">
    <citation type="submission" date="2024-02" db="EMBL/GenBank/DDBJ databases">
        <authorList>
            <consortium name="Clinical and Environmental Microbiology Branch: Whole genome sequencing antimicrobial resistance pathogens in the healthcare setting"/>
        </authorList>
    </citation>
    <scope>NUCLEOTIDE SEQUENCE</scope>
    <source>
        <strain evidence="2">2021GO-0154</strain>
    </source>
</reference>